<organism evidence="7 8">
    <name type="scientific">Lyophyllum shimeji</name>
    <name type="common">Hon-shimeji</name>
    <name type="synonym">Tricholoma shimeji</name>
    <dbReference type="NCBI Taxonomy" id="47721"/>
    <lineage>
        <taxon>Eukaryota</taxon>
        <taxon>Fungi</taxon>
        <taxon>Dikarya</taxon>
        <taxon>Basidiomycota</taxon>
        <taxon>Agaricomycotina</taxon>
        <taxon>Agaricomycetes</taxon>
        <taxon>Agaricomycetidae</taxon>
        <taxon>Agaricales</taxon>
        <taxon>Tricholomatineae</taxon>
        <taxon>Lyophyllaceae</taxon>
        <taxon>Lyophyllum</taxon>
    </lineage>
</organism>
<dbReference type="GO" id="GO:0005634">
    <property type="term" value="C:nucleus"/>
    <property type="evidence" value="ECO:0007669"/>
    <property type="project" value="UniProtKB-SubCell"/>
</dbReference>
<dbReference type="InterPro" id="IPR038739">
    <property type="entry name" value="ARMC8/Vid28"/>
</dbReference>
<dbReference type="OrthoDB" id="5559898at2759"/>
<dbReference type="SMART" id="SM00185">
    <property type="entry name" value="ARM"/>
    <property type="match status" value="4"/>
</dbReference>
<keyword evidence="4" id="KW-0677">Repeat</keyword>
<dbReference type="Proteomes" id="UP001063166">
    <property type="component" value="Unassembled WGS sequence"/>
</dbReference>
<gene>
    <name evidence="7" type="ORF">LshimejAT787_0604780</name>
</gene>
<dbReference type="GO" id="GO:0043161">
    <property type="term" value="P:proteasome-mediated ubiquitin-dependent protein catabolic process"/>
    <property type="evidence" value="ECO:0007669"/>
    <property type="project" value="TreeGrafter"/>
</dbReference>
<sequence>MTVTSITLANLRKVKNTVIGNPSAKLQLARDVFFISNLVDCLNYPKAPSPHDPIASPVDIRIEAAHVIASLSYGSDEALLSLLHANAPQAFLYAIAHFQPDDPPSLRAAFARALRALTVSIADVVGPSQWGLGPESSIAQNDAKDALEHLFQLEALDTLLPLLADPGSSPHTATSIAQLLASAIRARHHRTTVSEWLPPPDRAKEVKTRRGWEKTSAVTVGPARQGGWVARQLTALLKSRDVKLQEAALNALAALAKENPDVANALAKPSLDREQPSPLAAVLTLAKSRSADVQLAACLCATHIIRATARPSIPSLSTPHHPHPHLHHPTPHHPPDETATRTIMNIVNRMISPPMDGFSDIAPGSAASTTGTAGIAQRTRACFVLYHLVCDDIALCQAAFDCGCLAKLVALVTAPPLPSIPPSDVAEFVALSASSGGGAPGGGAMFDGLGSEARQSNIRSAVYTPPTDDRMTGHEEDDEWDEPESVTSLREAALTAIAAISLFDNDVRRALTEPFPSYHGYGYGASFLPPSPPDFSRSSSPPSSSPPHGGNGSPPLLSVLLASLAHPAPGVRYAACQCVRAMSRAVAVLRTNIIDSGLGVAVWRMCVKGQGRARRGKDAGGKDGKGGKAEEDKRVLGAALAAVCNMVNDFSPLRQVLLDDGLMRRLVEITRYDDPALRTSALWAVKNLLCRSATQTKRAVMGELGWARLLRLMEDADTGVREQALNVVRNITENEDGIELVIDGIGGDVLLDRLASALKASNDDVVLQAAYVLANLANGGETHLERILAHPDVLPALHAALTAATAPMPTPTASHPPAGHGLGKAEARRPIVACVSQLARIGPAKIKAAGFEGALRHVYEWVGGGMGGGGRGGLGWEDDREVVEQARLALHWLGLEM</sequence>
<accession>A0A9P3PQ31</accession>
<evidence type="ECO:0000256" key="3">
    <source>
        <dbReference type="ARBA" id="ARBA00022490"/>
    </source>
</evidence>
<dbReference type="GO" id="GO:0005737">
    <property type="term" value="C:cytoplasm"/>
    <property type="evidence" value="ECO:0007669"/>
    <property type="project" value="UniProtKB-SubCell"/>
</dbReference>
<dbReference type="InterPro" id="IPR016024">
    <property type="entry name" value="ARM-type_fold"/>
</dbReference>
<dbReference type="GO" id="GO:0034657">
    <property type="term" value="C:GID complex"/>
    <property type="evidence" value="ECO:0007669"/>
    <property type="project" value="TreeGrafter"/>
</dbReference>
<dbReference type="Gene3D" id="1.25.10.10">
    <property type="entry name" value="Leucine-rich Repeat Variant"/>
    <property type="match status" value="3"/>
</dbReference>
<evidence type="ECO:0000256" key="1">
    <source>
        <dbReference type="ARBA" id="ARBA00004123"/>
    </source>
</evidence>
<dbReference type="AlphaFoldDB" id="A0A9P3PQ31"/>
<protein>
    <submittedName>
        <fullName evidence="7">ARM repeat-containing protein</fullName>
    </submittedName>
</protein>
<feature type="compositionally biased region" description="Acidic residues" evidence="6">
    <location>
        <begin position="475"/>
        <end position="484"/>
    </location>
</feature>
<feature type="compositionally biased region" description="Low complexity" evidence="6">
    <location>
        <begin position="534"/>
        <end position="553"/>
    </location>
</feature>
<dbReference type="EMBL" id="BRPK01000006">
    <property type="protein sequence ID" value="GLB39316.1"/>
    <property type="molecule type" value="Genomic_DNA"/>
</dbReference>
<dbReference type="SUPFAM" id="SSF48371">
    <property type="entry name" value="ARM repeat"/>
    <property type="match status" value="2"/>
</dbReference>
<evidence type="ECO:0000313" key="8">
    <source>
        <dbReference type="Proteomes" id="UP001063166"/>
    </source>
</evidence>
<evidence type="ECO:0000313" key="7">
    <source>
        <dbReference type="EMBL" id="GLB39316.1"/>
    </source>
</evidence>
<keyword evidence="8" id="KW-1185">Reference proteome</keyword>
<evidence type="ECO:0000256" key="6">
    <source>
        <dbReference type="SAM" id="MobiDB-lite"/>
    </source>
</evidence>
<name>A0A9P3PQ31_LYOSH</name>
<feature type="compositionally biased region" description="Basic residues" evidence="6">
    <location>
        <begin position="320"/>
        <end position="331"/>
    </location>
</feature>
<comment type="subcellular location">
    <subcellularLocation>
        <location evidence="2">Cytoplasm</location>
    </subcellularLocation>
    <subcellularLocation>
        <location evidence="1">Nucleus</location>
    </subcellularLocation>
</comment>
<feature type="region of interest" description="Disordered" evidence="6">
    <location>
        <begin position="529"/>
        <end position="553"/>
    </location>
</feature>
<keyword evidence="5" id="KW-0539">Nucleus</keyword>
<dbReference type="PANTHER" id="PTHR15651">
    <property type="entry name" value="ARMADILLO REPEAT-CONTAINING PROTEIN 8"/>
    <property type="match status" value="1"/>
</dbReference>
<keyword evidence="3" id="KW-0963">Cytoplasm</keyword>
<dbReference type="PANTHER" id="PTHR15651:SF7">
    <property type="entry name" value="ARMADILLO REPEAT-CONTAINING PROTEIN 8"/>
    <property type="match status" value="1"/>
</dbReference>
<feature type="region of interest" description="Disordered" evidence="6">
    <location>
        <begin position="312"/>
        <end position="336"/>
    </location>
</feature>
<dbReference type="InterPro" id="IPR011989">
    <property type="entry name" value="ARM-like"/>
</dbReference>
<feature type="region of interest" description="Disordered" evidence="6">
    <location>
        <begin position="462"/>
        <end position="486"/>
    </location>
</feature>
<evidence type="ECO:0000256" key="5">
    <source>
        <dbReference type="ARBA" id="ARBA00023242"/>
    </source>
</evidence>
<dbReference type="InterPro" id="IPR000225">
    <property type="entry name" value="Armadillo"/>
</dbReference>
<reference evidence="7" key="1">
    <citation type="submission" date="2022-07" db="EMBL/GenBank/DDBJ databases">
        <title>The genome of Lyophyllum shimeji provides insight into the initial evolution of ectomycorrhizal fungal genome.</title>
        <authorList>
            <person name="Kobayashi Y."/>
            <person name="Shibata T."/>
            <person name="Hirakawa H."/>
            <person name="Shigenobu S."/>
            <person name="Nishiyama T."/>
            <person name="Yamada A."/>
            <person name="Hasebe M."/>
            <person name="Kawaguchi M."/>
        </authorList>
    </citation>
    <scope>NUCLEOTIDE SEQUENCE</scope>
    <source>
        <strain evidence="7">AT787</strain>
    </source>
</reference>
<evidence type="ECO:0000256" key="4">
    <source>
        <dbReference type="ARBA" id="ARBA00022737"/>
    </source>
</evidence>
<evidence type="ECO:0000256" key="2">
    <source>
        <dbReference type="ARBA" id="ARBA00004496"/>
    </source>
</evidence>
<comment type="caution">
    <text evidence="7">The sequence shown here is derived from an EMBL/GenBank/DDBJ whole genome shotgun (WGS) entry which is preliminary data.</text>
</comment>
<proteinExistence type="predicted"/>